<evidence type="ECO:0000259" key="4">
    <source>
        <dbReference type="PROSITE" id="PS51037"/>
    </source>
</evidence>
<dbReference type="PROSITE" id="PS51037">
    <property type="entry name" value="YEATS"/>
    <property type="match status" value="1"/>
</dbReference>
<sequence length="1021" mass="110683">MISLCGSTSSRTDHRHDPDNIRPTLLTGCFGAVCPLTNLYIPLGQYRWVLMSYSPTSGHADFQPRFLKRKRRHSNSDDEFDNESISDDDADSVVLGVARHIKNEVDLEVAIRERLVSTIEGRIQWALQLLTALSSIDDPQTQPCDADEFQDAALDAFEALDAPSAFIFDTALPEEPSPSPRSFSPLISNQQPLQRVPKTRPSRTPKPPQQKKLLYIKLPSGTSDNQLAILACPICRRTQFTTLQGLLNHARLSHGIEWASHDACMAACAVPVSADDQNWEAYAQDGVEVPLCGSVVGLRRLFERAVGVDGNLPTSPSGHAGAEAPSQSSTPVPSTLLSRTLGLHADSPALAKFLGRAPKRRCIHVHDEDQDVDILKADSEASRQGEIVSGEGEQRKKAFHMHYPHRSTAREGLDLVVDGSVAAGTEVVNAISNAVVLPAGSAPSRFHITARIRLEDRSLYLSDARREGSTDPHQYRWMLAVTAPSYSLPLASFLTRVTVVPPKPVSPVSLSVQQQPFAVIGTANEPFLAKIIFGWVDGSKMEVEHWVDLDQSRSSVSVTGSEQVLDVELDRNAPFLPAPKGNPPPLPSLDRDFPVGSSQRISAQPDLSGNRSLTTVIEERYEQVLRGLLPRVPMTAKDVKPRTSVHLPYKLVASPAHLLALVPGRRKAIEWGRARALHALYVEQTSALPLSQQTPLSVGDVYMFLEDASLFPRSSLPPTAPAELKKKEKEKEGTPIPGDETCMICGIKRRLHPGYHVKSEEAVIPWTCAVVSSSEQCRGGRLPLINLLRVLTCHDGLERTIHGPRLLPQPKTGSSSVPSIRHPMTIFPSTVRYTPRDLVTFSPPDLILAVQNSLNRLGLPRFPNFASCGMNPAFLASREQTERSLAPAALLSATLKPFISMLLRSAIEVAKRDVTAVSSTSATAPGGKAGHGKRAKKIAFVLTPGHVLRGLELGGSKVSSATAQSVGTGGASAKEVAALCLARVGVSLDFGRGILTSDHEPNVADHEQLVGEVVIVKAEPE</sequence>
<feature type="region of interest" description="Disordered" evidence="3">
    <location>
        <begin position="170"/>
        <end position="211"/>
    </location>
</feature>
<dbReference type="InterPro" id="IPR058706">
    <property type="entry name" value="zf-C2H2_AHC1-like"/>
</dbReference>
<dbReference type="Pfam" id="PF22951">
    <property type="entry name" value="3HBD"/>
    <property type="match status" value="1"/>
</dbReference>
<feature type="domain" description="YEATS" evidence="4">
    <location>
        <begin position="442"/>
        <end position="579"/>
    </location>
</feature>
<dbReference type="GO" id="GO:0005634">
    <property type="term" value="C:nucleus"/>
    <property type="evidence" value="ECO:0007669"/>
    <property type="project" value="UniProtKB-SubCell"/>
</dbReference>
<accession>A0A0D0E8S6</accession>
<evidence type="ECO:0000256" key="2">
    <source>
        <dbReference type="PROSITE-ProRule" id="PRU00376"/>
    </source>
</evidence>
<dbReference type="InParanoid" id="A0A0D0E8S6"/>
<dbReference type="InterPro" id="IPR055129">
    <property type="entry name" value="YEATS_dom"/>
</dbReference>
<dbReference type="Proteomes" id="UP000054538">
    <property type="component" value="Unassembled WGS sequence"/>
</dbReference>
<dbReference type="STRING" id="930991.A0A0D0E8S6"/>
<evidence type="ECO:0000313" key="6">
    <source>
        <dbReference type="Proteomes" id="UP000054538"/>
    </source>
</evidence>
<evidence type="ECO:0000256" key="1">
    <source>
        <dbReference type="ARBA" id="ARBA00023242"/>
    </source>
</evidence>
<keyword evidence="1 2" id="KW-0539">Nucleus</keyword>
<name>A0A0D0E8S6_9AGAM</name>
<evidence type="ECO:0000313" key="5">
    <source>
        <dbReference type="EMBL" id="KIK98769.1"/>
    </source>
</evidence>
<feature type="compositionally biased region" description="Basic and acidic residues" evidence="3">
    <location>
        <begin position="723"/>
        <end position="733"/>
    </location>
</feature>
<dbReference type="AlphaFoldDB" id="A0A0D0E8S6"/>
<comment type="subcellular location">
    <subcellularLocation>
        <location evidence="2">Nucleus</location>
    </subcellularLocation>
</comment>
<keyword evidence="6" id="KW-1185">Reference proteome</keyword>
<dbReference type="HOGENOM" id="CLU_012846_0_0_1"/>
<reference evidence="5 6" key="1">
    <citation type="submission" date="2014-04" db="EMBL/GenBank/DDBJ databases">
        <authorList>
            <consortium name="DOE Joint Genome Institute"/>
            <person name="Kuo A."/>
            <person name="Kohler A."/>
            <person name="Jargeat P."/>
            <person name="Nagy L.G."/>
            <person name="Floudas D."/>
            <person name="Copeland A."/>
            <person name="Barry K.W."/>
            <person name="Cichocki N."/>
            <person name="Veneault-Fourrey C."/>
            <person name="LaButti K."/>
            <person name="Lindquist E.A."/>
            <person name="Lipzen A."/>
            <person name="Lundell T."/>
            <person name="Morin E."/>
            <person name="Murat C."/>
            <person name="Sun H."/>
            <person name="Tunlid A."/>
            <person name="Henrissat B."/>
            <person name="Grigoriev I.V."/>
            <person name="Hibbett D.S."/>
            <person name="Martin F."/>
            <person name="Nordberg H.P."/>
            <person name="Cantor M.N."/>
            <person name="Hua S.X."/>
        </authorList>
    </citation>
    <scope>NUCLEOTIDE SEQUENCE [LARGE SCALE GENOMIC DNA]</scope>
    <source>
        <strain evidence="5 6">Ve08.2h10</strain>
    </source>
</reference>
<proteinExistence type="predicted"/>
<feature type="compositionally biased region" description="Polar residues" evidence="3">
    <location>
        <begin position="325"/>
        <end position="335"/>
    </location>
</feature>
<protein>
    <recommendedName>
        <fullName evidence="4">YEATS domain-containing protein</fullName>
    </recommendedName>
</protein>
<organism evidence="5 6">
    <name type="scientific">Paxillus rubicundulus Ve08.2h10</name>
    <dbReference type="NCBI Taxonomy" id="930991"/>
    <lineage>
        <taxon>Eukaryota</taxon>
        <taxon>Fungi</taxon>
        <taxon>Dikarya</taxon>
        <taxon>Basidiomycota</taxon>
        <taxon>Agaricomycotina</taxon>
        <taxon>Agaricomycetes</taxon>
        <taxon>Agaricomycetidae</taxon>
        <taxon>Boletales</taxon>
        <taxon>Paxilineae</taxon>
        <taxon>Paxillaceae</taxon>
        <taxon>Paxillus</taxon>
    </lineage>
</organism>
<evidence type="ECO:0000256" key="3">
    <source>
        <dbReference type="SAM" id="MobiDB-lite"/>
    </source>
</evidence>
<dbReference type="OrthoDB" id="1741717at2759"/>
<dbReference type="EMBL" id="KN824881">
    <property type="protein sequence ID" value="KIK98769.1"/>
    <property type="molecule type" value="Genomic_DNA"/>
</dbReference>
<feature type="region of interest" description="Disordered" evidence="3">
    <location>
        <begin position="312"/>
        <end position="335"/>
    </location>
</feature>
<dbReference type="InterPro" id="IPR038704">
    <property type="entry name" value="YEAST_sf"/>
</dbReference>
<gene>
    <name evidence="5" type="ORF">PAXRUDRAFT_133494</name>
</gene>
<dbReference type="Gene3D" id="2.60.40.1970">
    <property type="entry name" value="YEATS domain"/>
    <property type="match status" value="1"/>
</dbReference>
<reference evidence="6" key="2">
    <citation type="submission" date="2015-01" db="EMBL/GenBank/DDBJ databases">
        <title>Evolutionary Origins and Diversification of the Mycorrhizal Mutualists.</title>
        <authorList>
            <consortium name="DOE Joint Genome Institute"/>
            <consortium name="Mycorrhizal Genomics Consortium"/>
            <person name="Kohler A."/>
            <person name="Kuo A."/>
            <person name="Nagy L.G."/>
            <person name="Floudas D."/>
            <person name="Copeland A."/>
            <person name="Barry K.W."/>
            <person name="Cichocki N."/>
            <person name="Veneault-Fourrey C."/>
            <person name="LaButti K."/>
            <person name="Lindquist E.A."/>
            <person name="Lipzen A."/>
            <person name="Lundell T."/>
            <person name="Morin E."/>
            <person name="Murat C."/>
            <person name="Riley R."/>
            <person name="Ohm R."/>
            <person name="Sun H."/>
            <person name="Tunlid A."/>
            <person name="Henrissat B."/>
            <person name="Grigoriev I.V."/>
            <person name="Hibbett D.S."/>
            <person name="Martin F."/>
        </authorList>
    </citation>
    <scope>NUCLEOTIDE SEQUENCE [LARGE SCALE GENOMIC DNA]</scope>
    <source>
        <strain evidence="6">Ve08.2h10</strain>
    </source>
</reference>
<dbReference type="Pfam" id="PF25909">
    <property type="entry name" value="zf-C2H2_AHC1"/>
    <property type="match status" value="1"/>
</dbReference>
<feature type="region of interest" description="Disordered" evidence="3">
    <location>
        <begin position="716"/>
        <end position="735"/>
    </location>
</feature>
<dbReference type="InterPro" id="IPR055127">
    <property type="entry name" value="YEATS2_3HBD"/>
</dbReference>